<keyword evidence="1" id="KW-0472">Membrane</keyword>
<gene>
    <name evidence="3" type="ORF">Afil01_31260</name>
</gene>
<proteinExistence type="predicted"/>
<keyword evidence="1" id="KW-1133">Transmembrane helix</keyword>
<evidence type="ECO:0000259" key="2">
    <source>
        <dbReference type="Pfam" id="PF04892"/>
    </source>
</evidence>
<evidence type="ECO:0000313" key="3">
    <source>
        <dbReference type="EMBL" id="GLZ78319.1"/>
    </source>
</evidence>
<name>A0A9W6W985_9ACTN</name>
<dbReference type="EMBL" id="BSTX01000002">
    <property type="protein sequence ID" value="GLZ78319.1"/>
    <property type="molecule type" value="Genomic_DNA"/>
</dbReference>
<feature type="transmembrane region" description="Helical" evidence="1">
    <location>
        <begin position="156"/>
        <end position="174"/>
    </location>
</feature>
<feature type="transmembrane region" description="Helical" evidence="1">
    <location>
        <begin position="20"/>
        <end position="37"/>
    </location>
</feature>
<feature type="transmembrane region" description="Helical" evidence="1">
    <location>
        <begin position="49"/>
        <end position="70"/>
    </location>
</feature>
<keyword evidence="4" id="KW-1185">Reference proteome</keyword>
<feature type="transmembrane region" description="Helical" evidence="1">
    <location>
        <begin position="127"/>
        <end position="144"/>
    </location>
</feature>
<dbReference type="Pfam" id="PF04892">
    <property type="entry name" value="VanZ"/>
    <property type="match status" value="1"/>
</dbReference>
<organism evidence="3 4">
    <name type="scientific">Actinorhabdospora filicis</name>
    <dbReference type="NCBI Taxonomy" id="1785913"/>
    <lineage>
        <taxon>Bacteria</taxon>
        <taxon>Bacillati</taxon>
        <taxon>Actinomycetota</taxon>
        <taxon>Actinomycetes</taxon>
        <taxon>Micromonosporales</taxon>
        <taxon>Micromonosporaceae</taxon>
        <taxon>Actinorhabdospora</taxon>
    </lineage>
</organism>
<comment type="caution">
    <text evidence="3">The sequence shown here is derived from an EMBL/GenBank/DDBJ whole genome shotgun (WGS) entry which is preliminary data.</text>
</comment>
<feature type="transmembrane region" description="Helical" evidence="1">
    <location>
        <begin position="105"/>
        <end position="122"/>
    </location>
</feature>
<evidence type="ECO:0000313" key="4">
    <source>
        <dbReference type="Proteomes" id="UP001165079"/>
    </source>
</evidence>
<reference evidence="3" key="1">
    <citation type="submission" date="2023-03" db="EMBL/GenBank/DDBJ databases">
        <title>Actinorhabdospora filicis NBRC 111898.</title>
        <authorList>
            <person name="Ichikawa N."/>
            <person name="Sato H."/>
            <person name="Tonouchi N."/>
        </authorList>
    </citation>
    <scope>NUCLEOTIDE SEQUENCE</scope>
    <source>
        <strain evidence="3">NBRC 111898</strain>
    </source>
</reference>
<dbReference type="InterPro" id="IPR006976">
    <property type="entry name" value="VanZ-like"/>
</dbReference>
<feature type="domain" description="VanZ-like" evidence="2">
    <location>
        <begin position="87"/>
        <end position="173"/>
    </location>
</feature>
<dbReference type="Proteomes" id="UP001165079">
    <property type="component" value="Unassembled WGS sequence"/>
</dbReference>
<protein>
    <recommendedName>
        <fullName evidence="2">VanZ-like domain-containing protein</fullName>
    </recommendedName>
</protein>
<keyword evidence="1" id="KW-0812">Transmembrane</keyword>
<dbReference type="RefSeq" id="WP_285663478.1">
    <property type="nucleotide sequence ID" value="NZ_BSTX01000002.1"/>
</dbReference>
<dbReference type="AlphaFoldDB" id="A0A9W6W985"/>
<sequence>MPDWLDVIWIPVRAYANSPWGWGVLVLGILIAAAGGGPLSRRLGCSRTVAMGLIISTAPIVMFTLPSPMIGVRADAIPKLGRFFGTFIEPYTYSDLPIQLGQPEGIANVLLFVPLGFFLMMATRRPVPSLLVGIGSSLLIEMWQEVSARGGSPGDVFINGAGGAIGVCVAWILWRLLRQRHATLATPAD</sequence>
<accession>A0A9W6W985</accession>
<evidence type="ECO:0000256" key="1">
    <source>
        <dbReference type="SAM" id="Phobius"/>
    </source>
</evidence>